<evidence type="ECO:0000313" key="11">
    <source>
        <dbReference type="Proteomes" id="UP000274131"/>
    </source>
</evidence>
<keyword evidence="5" id="KW-0375">Hydrogen ion transport</keyword>
<organism evidence="12">
    <name type="scientific">Enterobius vermicularis</name>
    <name type="common">Human pinworm</name>
    <dbReference type="NCBI Taxonomy" id="51028"/>
    <lineage>
        <taxon>Eukaryota</taxon>
        <taxon>Metazoa</taxon>
        <taxon>Ecdysozoa</taxon>
        <taxon>Nematoda</taxon>
        <taxon>Chromadorea</taxon>
        <taxon>Rhabditida</taxon>
        <taxon>Spirurina</taxon>
        <taxon>Oxyuridomorpha</taxon>
        <taxon>Oxyuroidea</taxon>
        <taxon>Oxyuridae</taxon>
        <taxon>Enterobius</taxon>
    </lineage>
</organism>
<keyword evidence="11" id="KW-1185">Reference proteome</keyword>
<dbReference type="GO" id="GO:0045259">
    <property type="term" value="C:proton-transporting ATP synthase complex"/>
    <property type="evidence" value="ECO:0007669"/>
    <property type="project" value="UniProtKB-KW"/>
</dbReference>
<gene>
    <name evidence="10" type="ORF">EVEC_LOCUS5375</name>
</gene>
<keyword evidence="8" id="KW-0472">Membrane</keyword>
<sequence>MATPRRLSVLEKLANTFGVIYRYQAREFPRRIGILKDVIRKEVAPPRPGDWPAIKKDFFAVVTALKTGVYTNYTVRESLVYMAVGMEIIFWFFFGEQVGRRHFSGYLVRHTYIAKADRKKLQHGVVPDKKAL</sequence>
<name>A0A0N4V686_ENTVE</name>
<dbReference type="STRING" id="51028.A0A0N4V686"/>
<evidence type="ECO:0000256" key="4">
    <source>
        <dbReference type="ARBA" id="ARBA00022547"/>
    </source>
</evidence>
<dbReference type="Proteomes" id="UP000274131">
    <property type="component" value="Unassembled WGS sequence"/>
</dbReference>
<dbReference type="AlphaFoldDB" id="A0A0N4V686"/>
<comment type="similarity">
    <text evidence="2">Belongs to the ATPase g subunit family.</text>
</comment>
<dbReference type="GO" id="GO:0015986">
    <property type="term" value="P:proton motive force-driven ATP synthesis"/>
    <property type="evidence" value="ECO:0007669"/>
    <property type="project" value="InterPro"/>
</dbReference>
<keyword evidence="4" id="KW-0138">CF(0)</keyword>
<comment type="subcellular location">
    <subcellularLocation>
        <location evidence="1">Mitochondrion membrane</location>
    </subcellularLocation>
</comment>
<evidence type="ECO:0000256" key="8">
    <source>
        <dbReference type="ARBA" id="ARBA00023136"/>
    </source>
</evidence>
<accession>A0A0N4V686</accession>
<evidence type="ECO:0000256" key="5">
    <source>
        <dbReference type="ARBA" id="ARBA00022781"/>
    </source>
</evidence>
<dbReference type="WBParaSite" id="EVEC_0000576401-mRNA-1">
    <property type="protein sequence ID" value="EVEC_0000576401-mRNA-1"/>
    <property type="gene ID" value="EVEC_0000576401"/>
</dbReference>
<protein>
    <submittedName>
        <fullName evidence="12">ATP synthase subunit</fullName>
    </submittedName>
</protein>
<dbReference type="GO" id="GO:0031966">
    <property type="term" value="C:mitochondrial membrane"/>
    <property type="evidence" value="ECO:0007669"/>
    <property type="project" value="UniProtKB-SubCell"/>
</dbReference>
<dbReference type="OrthoDB" id="437at2759"/>
<dbReference type="Pfam" id="PF04718">
    <property type="entry name" value="ATP-synt_G"/>
    <property type="match status" value="1"/>
</dbReference>
<dbReference type="GO" id="GO:0015078">
    <property type="term" value="F:proton transmembrane transporter activity"/>
    <property type="evidence" value="ECO:0007669"/>
    <property type="project" value="InterPro"/>
</dbReference>
<evidence type="ECO:0000256" key="9">
    <source>
        <dbReference type="ARBA" id="ARBA00023310"/>
    </source>
</evidence>
<keyword evidence="9" id="KW-0066">ATP synthesis</keyword>
<evidence type="ECO:0000256" key="2">
    <source>
        <dbReference type="ARBA" id="ARBA00005699"/>
    </source>
</evidence>
<evidence type="ECO:0000313" key="10">
    <source>
        <dbReference type="EMBL" id="VDD90624.1"/>
    </source>
</evidence>
<keyword evidence="6" id="KW-0406">Ion transport</keyword>
<proteinExistence type="inferred from homology"/>
<evidence type="ECO:0000256" key="1">
    <source>
        <dbReference type="ARBA" id="ARBA00004325"/>
    </source>
</evidence>
<evidence type="ECO:0000256" key="3">
    <source>
        <dbReference type="ARBA" id="ARBA00022448"/>
    </source>
</evidence>
<keyword evidence="7" id="KW-0496">Mitochondrion</keyword>
<keyword evidence="3" id="KW-0813">Transport</keyword>
<reference evidence="12" key="1">
    <citation type="submission" date="2017-02" db="UniProtKB">
        <authorList>
            <consortium name="WormBaseParasite"/>
        </authorList>
    </citation>
    <scope>IDENTIFICATION</scope>
</reference>
<evidence type="ECO:0000256" key="6">
    <source>
        <dbReference type="ARBA" id="ARBA00023065"/>
    </source>
</evidence>
<reference evidence="10 11" key="2">
    <citation type="submission" date="2018-10" db="EMBL/GenBank/DDBJ databases">
        <authorList>
            <consortium name="Pathogen Informatics"/>
        </authorList>
    </citation>
    <scope>NUCLEOTIDE SEQUENCE [LARGE SCALE GENOMIC DNA]</scope>
</reference>
<dbReference type="EMBL" id="UXUI01008146">
    <property type="protein sequence ID" value="VDD90624.1"/>
    <property type="molecule type" value="Genomic_DNA"/>
</dbReference>
<evidence type="ECO:0000256" key="7">
    <source>
        <dbReference type="ARBA" id="ARBA00023128"/>
    </source>
</evidence>
<dbReference type="InterPro" id="IPR006808">
    <property type="entry name" value="ATP_synth_F0_gsu_mt"/>
</dbReference>
<evidence type="ECO:0000313" key="12">
    <source>
        <dbReference type="WBParaSite" id="EVEC_0000576401-mRNA-1"/>
    </source>
</evidence>